<dbReference type="PANTHER" id="PTHR11337">
    <property type="entry name" value="MUCIN/PORIMIN"/>
    <property type="match status" value="1"/>
</dbReference>
<evidence type="ECO:0000313" key="10">
    <source>
        <dbReference type="EnsemblMetazoa" id="SMAR011902-PA"/>
    </source>
</evidence>
<reference evidence="10" key="2">
    <citation type="submission" date="2015-02" db="UniProtKB">
        <authorList>
            <consortium name="EnsemblMetazoa"/>
        </authorList>
    </citation>
    <scope>IDENTIFICATION</scope>
</reference>
<reference evidence="11" key="1">
    <citation type="submission" date="2011-05" db="EMBL/GenBank/DDBJ databases">
        <authorList>
            <person name="Richards S.R."/>
            <person name="Qu J."/>
            <person name="Jiang H."/>
            <person name="Jhangiani S.N."/>
            <person name="Agravi P."/>
            <person name="Goodspeed R."/>
            <person name="Gross S."/>
            <person name="Mandapat C."/>
            <person name="Jackson L."/>
            <person name="Mathew T."/>
            <person name="Pu L."/>
            <person name="Thornton R."/>
            <person name="Saada N."/>
            <person name="Wilczek-Boney K.B."/>
            <person name="Lee S."/>
            <person name="Kovar C."/>
            <person name="Wu Y."/>
            <person name="Scherer S.E."/>
            <person name="Worley K.C."/>
            <person name="Muzny D.M."/>
            <person name="Gibbs R."/>
        </authorList>
    </citation>
    <scope>NUCLEOTIDE SEQUENCE</scope>
    <source>
        <strain evidence="11">Brora</strain>
    </source>
</reference>
<sequence length="323" mass="34992">MANTQWQQSDITKLYLITALVIEQSVGLINFSVVSLLITHSDRSGFFATTCGELAVVPNASTTSTSKPAQLNCRSTYKFQSLANLQEIQGVFVSFVVGLSHLRGHGYQSIREYLSRTIKQFDCSDISDCNNCNENQCQFVEISCNNNTKNETSCRSKDETSDSNNCTIINKIENCTNLTVTTEASTNGSTGSTSVPQTSTDKEPQSTLASTLTSTLTSTTTTTTVEPITKATSESVIVTSPKSTLTPTVASSTASSSIDTSYYSPNSIQPSSVPDKSSRFDTGSFIGGIVLTLGLMAIAFVGYKFYRARTEHNYHTLHETVHM</sequence>
<dbReference type="GO" id="GO:0031410">
    <property type="term" value="C:cytoplasmic vesicle"/>
    <property type="evidence" value="ECO:0007669"/>
    <property type="project" value="TreeGrafter"/>
</dbReference>
<evidence type="ECO:0000256" key="9">
    <source>
        <dbReference type="SAM" id="Phobius"/>
    </source>
</evidence>
<evidence type="ECO:0000256" key="3">
    <source>
        <dbReference type="ARBA" id="ARBA00022692"/>
    </source>
</evidence>
<evidence type="ECO:0000256" key="8">
    <source>
        <dbReference type="SAM" id="MobiDB-lite"/>
    </source>
</evidence>
<comment type="subcellular location">
    <subcellularLocation>
        <location evidence="1">Membrane</location>
        <topology evidence="1">Single-pass type I membrane protein</topology>
    </subcellularLocation>
</comment>
<evidence type="ECO:0000313" key="11">
    <source>
        <dbReference type="Proteomes" id="UP000014500"/>
    </source>
</evidence>
<keyword evidence="7" id="KW-0325">Glycoprotein</keyword>
<dbReference type="InterPro" id="IPR007947">
    <property type="entry name" value="CD164_MGC24"/>
</dbReference>
<evidence type="ECO:0000256" key="6">
    <source>
        <dbReference type="ARBA" id="ARBA00023136"/>
    </source>
</evidence>
<feature type="region of interest" description="Disordered" evidence="8">
    <location>
        <begin position="239"/>
        <end position="277"/>
    </location>
</feature>
<keyword evidence="5 9" id="KW-1133">Transmembrane helix</keyword>
<dbReference type="Pfam" id="PF05283">
    <property type="entry name" value="MGC-24"/>
    <property type="match status" value="1"/>
</dbReference>
<name>T1JDL8_STRMM</name>
<feature type="compositionally biased region" description="Polar residues" evidence="8">
    <location>
        <begin position="182"/>
        <end position="199"/>
    </location>
</feature>
<feature type="transmembrane region" description="Helical" evidence="9">
    <location>
        <begin position="285"/>
        <end position="306"/>
    </location>
</feature>
<comment type="similarity">
    <text evidence="2">Belongs to the CD164 family.</text>
</comment>
<dbReference type="EnsemblMetazoa" id="SMAR011902-RA">
    <property type="protein sequence ID" value="SMAR011902-PA"/>
    <property type="gene ID" value="SMAR011902"/>
</dbReference>
<dbReference type="AlphaFoldDB" id="T1JDL8"/>
<evidence type="ECO:0000256" key="7">
    <source>
        <dbReference type="ARBA" id="ARBA00023180"/>
    </source>
</evidence>
<keyword evidence="4" id="KW-0732">Signal</keyword>
<dbReference type="eggNOG" id="ENOG502S7HA">
    <property type="taxonomic scope" value="Eukaryota"/>
</dbReference>
<accession>T1JDL8</accession>
<evidence type="ECO:0000256" key="2">
    <source>
        <dbReference type="ARBA" id="ARBA00005341"/>
    </source>
</evidence>
<keyword evidence="3 9" id="KW-0812">Transmembrane</keyword>
<feature type="compositionally biased region" description="Low complexity" evidence="8">
    <location>
        <begin position="243"/>
        <end position="267"/>
    </location>
</feature>
<dbReference type="GO" id="GO:0016020">
    <property type="term" value="C:membrane"/>
    <property type="evidence" value="ECO:0007669"/>
    <property type="project" value="UniProtKB-SubCell"/>
</dbReference>
<dbReference type="PANTHER" id="PTHR11337:SF8">
    <property type="entry name" value="VISGUN, ISOFORM E"/>
    <property type="match status" value="1"/>
</dbReference>
<keyword evidence="11" id="KW-1185">Reference proteome</keyword>
<keyword evidence="6 9" id="KW-0472">Membrane</keyword>
<evidence type="ECO:0000256" key="5">
    <source>
        <dbReference type="ARBA" id="ARBA00022989"/>
    </source>
</evidence>
<evidence type="ECO:0000256" key="4">
    <source>
        <dbReference type="ARBA" id="ARBA00022729"/>
    </source>
</evidence>
<organism evidence="10 11">
    <name type="scientific">Strigamia maritima</name>
    <name type="common">European centipede</name>
    <name type="synonym">Geophilus maritimus</name>
    <dbReference type="NCBI Taxonomy" id="126957"/>
    <lineage>
        <taxon>Eukaryota</taxon>
        <taxon>Metazoa</taxon>
        <taxon>Ecdysozoa</taxon>
        <taxon>Arthropoda</taxon>
        <taxon>Myriapoda</taxon>
        <taxon>Chilopoda</taxon>
        <taxon>Pleurostigmophora</taxon>
        <taxon>Geophilomorpha</taxon>
        <taxon>Linotaeniidae</taxon>
        <taxon>Strigamia</taxon>
    </lineage>
</organism>
<proteinExistence type="inferred from homology"/>
<dbReference type="HOGENOM" id="CLU_861450_0_0_1"/>
<feature type="region of interest" description="Disordered" evidence="8">
    <location>
        <begin position="182"/>
        <end position="214"/>
    </location>
</feature>
<dbReference type="Proteomes" id="UP000014500">
    <property type="component" value="Unassembled WGS sequence"/>
</dbReference>
<dbReference type="STRING" id="126957.T1JDL8"/>
<dbReference type="EMBL" id="JH432107">
    <property type="status" value="NOT_ANNOTATED_CDS"/>
    <property type="molecule type" value="Genomic_DNA"/>
</dbReference>
<evidence type="ECO:0000256" key="1">
    <source>
        <dbReference type="ARBA" id="ARBA00004479"/>
    </source>
</evidence>
<protein>
    <submittedName>
        <fullName evidence="10">Uncharacterized protein</fullName>
    </submittedName>
</protein>